<comment type="caution">
    <text evidence="2">The sequence shown here is derived from an EMBL/GenBank/DDBJ whole genome shotgun (WGS) entry which is preliminary data.</text>
</comment>
<dbReference type="AlphaFoldDB" id="A0A8T2CAU5"/>
<proteinExistence type="predicted"/>
<keyword evidence="2" id="KW-0167">Capsid protein</keyword>
<feature type="chain" id="PRO_5035916455" evidence="1">
    <location>
        <begin position="30"/>
        <end position="124"/>
    </location>
</feature>
<keyword evidence="2" id="KW-0946">Virion</keyword>
<accession>A0A8T2CAU5</accession>
<name>A0A8T2CAU5_9BRAS</name>
<keyword evidence="3" id="KW-1185">Reference proteome</keyword>
<evidence type="ECO:0000313" key="2">
    <source>
        <dbReference type="EMBL" id="KAG7594893.1"/>
    </source>
</evidence>
<protein>
    <submittedName>
        <fullName evidence="2">S locus-related glycoprotein 1 binding pollen coat protein</fullName>
    </submittedName>
</protein>
<reference evidence="2 3" key="1">
    <citation type="submission" date="2020-12" db="EMBL/GenBank/DDBJ databases">
        <title>Concerted genomic and epigenomic changes stabilize Arabidopsis allopolyploids.</title>
        <authorList>
            <person name="Chen Z."/>
        </authorList>
    </citation>
    <scope>NUCLEOTIDE SEQUENCE [LARGE SCALE GENOMIC DNA]</scope>
    <source>
        <strain evidence="2">Allo738</strain>
        <tissue evidence="2">Leaf</tissue>
    </source>
</reference>
<dbReference type="EMBL" id="JAEFBK010000006">
    <property type="protein sequence ID" value="KAG7594893.1"/>
    <property type="molecule type" value="Genomic_DNA"/>
</dbReference>
<keyword evidence="1" id="KW-0732">Signal</keyword>
<sequence>MSKPNQLSVTILCIFSILAIGVMVNETVGQRLCAIVIPNESVDGKSSSSTCMIELCVPLCKTKYANGTGTCRIQVPQSKEVIPPMPPEEECLCVYNTNSICPTKNKTKSVYAHKNMRNIRPSDH</sequence>
<organism evidence="2 3">
    <name type="scientific">Arabidopsis thaliana x Arabidopsis arenosa</name>
    <dbReference type="NCBI Taxonomy" id="1240361"/>
    <lineage>
        <taxon>Eukaryota</taxon>
        <taxon>Viridiplantae</taxon>
        <taxon>Streptophyta</taxon>
        <taxon>Embryophyta</taxon>
        <taxon>Tracheophyta</taxon>
        <taxon>Spermatophyta</taxon>
        <taxon>Magnoliopsida</taxon>
        <taxon>eudicotyledons</taxon>
        <taxon>Gunneridae</taxon>
        <taxon>Pentapetalae</taxon>
        <taxon>rosids</taxon>
        <taxon>malvids</taxon>
        <taxon>Brassicales</taxon>
        <taxon>Brassicaceae</taxon>
        <taxon>Camelineae</taxon>
        <taxon>Arabidopsis</taxon>
    </lineage>
</organism>
<evidence type="ECO:0000256" key="1">
    <source>
        <dbReference type="SAM" id="SignalP"/>
    </source>
</evidence>
<feature type="signal peptide" evidence="1">
    <location>
        <begin position="1"/>
        <end position="29"/>
    </location>
</feature>
<gene>
    <name evidence="2" type="ORF">ISN45_Aa01g036180</name>
</gene>
<dbReference type="Proteomes" id="UP000694240">
    <property type="component" value="Chromosome 6"/>
</dbReference>
<evidence type="ECO:0000313" key="3">
    <source>
        <dbReference type="Proteomes" id="UP000694240"/>
    </source>
</evidence>